<protein>
    <recommendedName>
        <fullName evidence="3">Lipoprotein</fullName>
    </recommendedName>
</protein>
<dbReference type="Proteomes" id="UP001271640">
    <property type="component" value="Unassembled WGS sequence"/>
</dbReference>
<keyword evidence="2" id="KW-1185">Reference proteome</keyword>
<accession>A0ABU4SH28</accession>
<evidence type="ECO:0008006" key="3">
    <source>
        <dbReference type="Google" id="ProtNLM"/>
    </source>
</evidence>
<reference evidence="2" key="1">
    <citation type="journal article" date="2024" name="Toxins">
        <title>Genome Sequence Analysis of Native Xenorhabdus Strains Isolated from Entomopathogenic Nematodes in Argentina.</title>
        <authorList>
            <person name="Palma L."/>
            <person name="Frizzo L."/>
            <person name="Kaiser S."/>
            <person name="Berry C."/>
            <person name="Caballero P."/>
            <person name="Bode H.B."/>
            <person name="Del Valle E.E."/>
        </authorList>
    </citation>
    <scope>NUCLEOTIDE SEQUENCE [LARGE SCALE GENOMIC DNA]</scope>
    <source>
        <strain evidence="2">Reich</strain>
    </source>
</reference>
<dbReference type="EMBL" id="VCDP01000004">
    <property type="protein sequence ID" value="MDX7997880.1"/>
    <property type="molecule type" value="Genomic_DNA"/>
</dbReference>
<dbReference type="Pfam" id="PF20404">
    <property type="entry name" value="DUF6694"/>
    <property type="match status" value="1"/>
</dbReference>
<proteinExistence type="predicted"/>
<comment type="caution">
    <text evidence="1">The sequence shown here is derived from an EMBL/GenBank/DDBJ whole genome shotgun (WGS) entry which is preliminary data.</text>
</comment>
<sequence>MKKMWVVCLLGVALVGCDNQPKIDGTNEITVKTSIEKIRDTLSEDKKLQFDDSLNITMINSIDFDELFKETKSDGIKHGEILKLEQKYFQSLNGKTADQVIDEAEKIKAASMNNKR</sequence>
<organism evidence="1 2">
    <name type="scientific">Xenorhabdus littoralis</name>
    <dbReference type="NCBI Taxonomy" id="2582835"/>
    <lineage>
        <taxon>Bacteria</taxon>
        <taxon>Pseudomonadati</taxon>
        <taxon>Pseudomonadota</taxon>
        <taxon>Gammaproteobacteria</taxon>
        <taxon>Enterobacterales</taxon>
        <taxon>Morganellaceae</taxon>
        <taxon>Xenorhabdus</taxon>
    </lineage>
</organism>
<dbReference type="PROSITE" id="PS51257">
    <property type="entry name" value="PROKAR_LIPOPROTEIN"/>
    <property type="match status" value="1"/>
</dbReference>
<evidence type="ECO:0000313" key="2">
    <source>
        <dbReference type="Proteomes" id="UP001271640"/>
    </source>
</evidence>
<dbReference type="RefSeq" id="WP_319924608.1">
    <property type="nucleotide sequence ID" value="NZ_VCDP01000004.1"/>
</dbReference>
<evidence type="ECO:0000313" key="1">
    <source>
        <dbReference type="EMBL" id="MDX7997880.1"/>
    </source>
</evidence>
<dbReference type="InterPro" id="IPR046516">
    <property type="entry name" value="DUF6694"/>
</dbReference>
<name>A0ABU4SH28_9GAMM</name>
<gene>
    <name evidence="1" type="ORF">FE394_01370</name>
</gene>